<feature type="transmembrane region" description="Helical" evidence="1">
    <location>
        <begin position="41"/>
        <end position="60"/>
    </location>
</feature>
<dbReference type="EMBL" id="MU002493">
    <property type="protein sequence ID" value="KAF2786310.1"/>
    <property type="molecule type" value="Genomic_DNA"/>
</dbReference>
<keyword evidence="1" id="KW-1133">Transmembrane helix</keyword>
<proteinExistence type="predicted"/>
<protein>
    <submittedName>
        <fullName evidence="2">Uncharacterized protein</fullName>
    </submittedName>
</protein>
<dbReference type="Proteomes" id="UP000799757">
    <property type="component" value="Unassembled WGS sequence"/>
</dbReference>
<gene>
    <name evidence="2" type="ORF">K505DRAFT_148164</name>
</gene>
<evidence type="ECO:0000256" key="1">
    <source>
        <dbReference type="SAM" id="Phobius"/>
    </source>
</evidence>
<accession>A0A6A6WQE5</accession>
<evidence type="ECO:0000313" key="3">
    <source>
        <dbReference type="Proteomes" id="UP000799757"/>
    </source>
</evidence>
<name>A0A6A6WQE5_9PLEO</name>
<dbReference type="AlphaFoldDB" id="A0A6A6WQE5"/>
<feature type="transmembrane region" description="Helical" evidence="1">
    <location>
        <begin position="7"/>
        <end position="29"/>
    </location>
</feature>
<reference evidence="2" key="1">
    <citation type="journal article" date="2020" name="Stud. Mycol.">
        <title>101 Dothideomycetes genomes: a test case for predicting lifestyles and emergence of pathogens.</title>
        <authorList>
            <person name="Haridas S."/>
            <person name="Albert R."/>
            <person name="Binder M."/>
            <person name="Bloem J."/>
            <person name="Labutti K."/>
            <person name="Salamov A."/>
            <person name="Andreopoulos B."/>
            <person name="Baker S."/>
            <person name="Barry K."/>
            <person name="Bills G."/>
            <person name="Bluhm B."/>
            <person name="Cannon C."/>
            <person name="Castanera R."/>
            <person name="Culley D."/>
            <person name="Daum C."/>
            <person name="Ezra D."/>
            <person name="Gonzalez J."/>
            <person name="Henrissat B."/>
            <person name="Kuo A."/>
            <person name="Liang C."/>
            <person name="Lipzen A."/>
            <person name="Lutzoni F."/>
            <person name="Magnuson J."/>
            <person name="Mondo S."/>
            <person name="Nolan M."/>
            <person name="Ohm R."/>
            <person name="Pangilinan J."/>
            <person name="Park H.-J."/>
            <person name="Ramirez L."/>
            <person name="Alfaro M."/>
            <person name="Sun H."/>
            <person name="Tritt A."/>
            <person name="Yoshinaga Y."/>
            <person name="Zwiers L.-H."/>
            <person name="Turgeon B."/>
            <person name="Goodwin S."/>
            <person name="Spatafora J."/>
            <person name="Crous P."/>
            <person name="Grigoriev I."/>
        </authorList>
    </citation>
    <scope>NUCLEOTIDE SEQUENCE</scope>
    <source>
        <strain evidence="2">CBS 109.77</strain>
    </source>
</reference>
<keyword evidence="3" id="KW-1185">Reference proteome</keyword>
<keyword evidence="1" id="KW-0472">Membrane</keyword>
<organism evidence="2 3">
    <name type="scientific">Melanomma pulvis-pyrius CBS 109.77</name>
    <dbReference type="NCBI Taxonomy" id="1314802"/>
    <lineage>
        <taxon>Eukaryota</taxon>
        <taxon>Fungi</taxon>
        <taxon>Dikarya</taxon>
        <taxon>Ascomycota</taxon>
        <taxon>Pezizomycotina</taxon>
        <taxon>Dothideomycetes</taxon>
        <taxon>Pleosporomycetidae</taxon>
        <taxon>Pleosporales</taxon>
        <taxon>Melanommataceae</taxon>
        <taxon>Melanomma</taxon>
    </lineage>
</organism>
<evidence type="ECO:0000313" key="2">
    <source>
        <dbReference type="EMBL" id="KAF2786310.1"/>
    </source>
</evidence>
<sequence>MGCSTRSICIILRFTIWIGFRSFYCHYTSNSCILAHAQGGYQALSLVTAFFCTPFLLFGGSRSRSPPGWRLVCGATSSADRGLWTLALLYDLARFLGSV</sequence>
<keyword evidence="1" id="KW-0812">Transmembrane</keyword>